<evidence type="ECO:0000313" key="5">
    <source>
        <dbReference type="Proteomes" id="UP000823521"/>
    </source>
</evidence>
<dbReference type="InterPro" id="IPR050493">
    <property type="entry name" value="FAD-dep_Monooxygenase_BioMet"/>
</dbReference>
<dbReference type="SUPFAM" id="SSF51905">
    <property type="entry name" value="FAD/NAD(P)-binding domain"/>
    <property type="match status" value="1"/>
</dbReference>
<keyword evidence="1" id="KW-0560">Oxidoreductase</keyword>
<proteinExistence type="predicted"/>
<protein>
    <submittedName>
        <fullName evidence="4">NAD(P)-binding protein</fullName>
    </submittedName>
</protein>
<dbReference type="InterPro" id="IPR002938">
    <property type="entry name" value="FAD-bd"/>
</dbReference>
<gene>
    <name evidence="4" type="ORF">GSF22_30290</name>
</gene>
<organism evidence="4 5">
    <name type="scientific">Micromonospora echinofusca</name>
    <dbReference type="NCBI Taxonomy" id="47858"/>
    <lineage>
        <taxon>Bacteria</taxon>
        <taxon>Bacillati</taxon>
        <taxon>Actinomycetota</taxon>
        <taxon>Actinomycetes</taxon>
        <taxon>Micromonosporales</taxon>
        <taxon>Micromonosporaceae</taxon>
        <taxon>Micromonospora</taxon>
    </lineage>
</organism>
<dbReference type="InterPro" id="IPR036188">
    <property type="entry name" value="FAD/NAD-bd_sf"/>
</dbReference>
<name>A0ABS3W0D4_MICEH</name>
<dbReference type="EMBL" id="WVUH01000436">
    <property type="protein sequence ID" value="MBO4210250.1"/>
    <property type="molecule type" value="Genomic_DNA"/>
</dbReference>
<accession>A0ABS3W0D4</accession>
<evidence type="ECO:0000256" key="2">
    <source>
        <dbReference type="ARBA" id="ARBA00023033"/>
    </source>
</evidence>
<dbReference type="PANTHER" id="PTHR13789:SF309">
    <property type="entry name" value="PUTATIVE (AFU_ORTHOLOGUE AFUA_6G14510)-RELATED"/>
    <property type="match status" value="1"/>
</dbReference>
<feature type="domain" description="FAD-binding" evidence="3">
    <location>
        <begin position="4"/>
        <end position="355"/>
    </location>
</feature>
<keyword evidence="2" id="KW-0503">Monooxygenase</keyword>
<dbReference type="Proteomes" id="UP000823521">
    <property type="component" value="Unassembled WGS sequence"/>
</dbReference>
<evidence type="ECO:0000256" key="1">
    <source>
        <dbReference type="ARBA" id="ARBA00023002"/>
    </source>
</evidence>
<reference evidence="4 5" key="1">
    <citation type="submission" date="2019-12" db="EMBL/GenBank/DDBJ databases">
        <title>Whole genome sequencing of endophytic Actinobacterium Micromonospora sp. MPMI6T.</title>
        <authorList>
            <person name="Evv R."/>
            <person name="Podile A.R."/>
        </authorList>
    </citation>
    <scope>NUCLEOTIDE SEQUENCE [LARGE SCALE GENOMIC DNA]</scope>
    <source>
        <strain evidence="4 5">MPMI6</strain>
    </source>
</reference>
<evidence type="ECO:0000313" key="4">
    <source>
        <dbReference type="EMBL" id="MBO4210250.1"/>
    </source>
</evidence>
<dbReference type="PRINTS" id="PR00420">
    <property type="entry name" value="RNGMNOXGNASE"/>
</dbReference>
<dbReference type="Gene3D" id="3.30.9.30">
    <property type="match status" value="1"/>
</dbReference>
<dbReference type="RefSeq" id="WP_208817345.1">
    <property type="nucleotide sequence ID" value="NZ_WVUH01000436.1"/>
</dbReference>
<keyword evidence="5" id="KW-1185">Reference proteome</keyword>
<dbReference type="Gene3D" id="3.50.50.60">
    <property type="entry name" value="FAD/NAD(P)-binding domain"/>
    <property type="match status" value="1"/>
</dbReference>
<evidence type="ECO:0000259" key="3">
    <source>
        <dbReference type="Pfam" id="PF01494"/>
    </source>
</evidence>
<sequence>MRTAVVVGAGIGGLAAAGALARSGWQVTVLESADRVPVERTAVVLWPNGVRALRALGLGAGLDAIATPLPDGGIRRPDGHWLVQPRPVAPERAPVVVHREDLHDALIAGLGDRVELRTGIRVRTVTVDPGDRPAVGDGRSTFPADLVVAADGTDSVVRSRLAPEATVVSSGCAAWRAVIPWYRVPRPVRDTTVGGETLGAGYRFVAASLGERGSSGGSSRGGVYWVATAAGAPRPEPPETQLALLRRWYADWPAPIGELLAATEPEDLVQQEVRELRPLPRAYGFPVGPGGVVLLGDAAHAMPPHLGQGACLAFEDAATLQSLAADAVPGEPLRAAVETYSRLRRPRAVTVVRQTRRMSAVLQTRGRLALRARDAALGTISPRLMGSAATTAAQWRPPS</sequence>
<comment type="caution">
    <text evidence="4">The sequence shown here is derived from an EMBL/GenBank/DDBJ whole genome shotgun (WGS) entry which is preliminary data.</text>
</comment>
<dbReference type="Pfam" id="PF01494">
    <property type="entry name" value="FAD_binding_3"/>
    <property type="match status" value="1"/>
</dbReference>
<dbReference type="PANTHER" id="PTHR13789">
    <property type="entry name" value="MONOOXYGENASE"/>
    <property type="match status" value="1"/>
</dbReference>